<feature type="non-terminal residue" evidence="2">
    <location>
        <position position="84"/>
    </location>
</feature>
<feature type="non-terminal residue" evidence="2">
    <location>
        <position position="1"/>
    </location>
</feature>
<dbReference type="EMBL" id="GBEZ01006442">
    <property type="protein sequence ID" value="JAC78959.1"/>
    <property type="molecule type" value="Transcribed_RNA"/>
</dbReference>
<name>A0A061S7E3_9CHLO</name>
<sequence>TSNSPGRPGGEGFHPLNPPELPNNFPYPSQPFEAPKTLQDPGTNPGVHPSRPTDTSNSQGHPAGEGFHPLDQKDLPEAFDPSKL</sequence>
<organism evidence="2">
    <name type="scientific">Tetraselmis sp. GSL018</name>
    <dbReference type="NCBI Taxonomy" id="582737"/>
    <lineage>
        <taxon>Eukaryota</taxon>
        <taxon>Viridiplantae</taxon>
        <taxon>Chlorophyta</taxon>
        <taxon>core chlorophytes</taxon>
        <taxon>Chlorodendrophyceae</taxon>
        <taxon>Chlorodendrales</taxon>
        <taxon>Chlorodendraceae</taxon>
        <taxon>Tetraselmis</taxon>
    </lineage>
</organism>
<accession>A0A061S7E3</accession>
<dbReference type="AlphaFoldDB" id="A0A061S7E3"/>
<proteinExistence type="predicted"/>
<gene>
    <name evidence="2" type="ORF">TSPGSL018_13880</name>
</gene>
<evidence type="ECO:0000313" key="2">
    <source>
        <dbReference type="EMBL" id="JAC78959.1"/>
    </source>
</evidence>
<reference evidence="2" key="1">
    <citation type="submission" date="2014-05" db="EMBL/GenBank/DDBJ databases">
        <title>The transcriptome of the halophilic microalga Tetraselmis sp. GSL018 isolated from the Great Salt Lake, Utah.</title>
        <authorList>
            <person name="Jinkerson R.E."/>
            <person name="D'Adamo S."/>
            <person name="Posewitz M.C."/>
        </authorList>
    </citation>
    <scope>NUCLEOTIDE SEQUENCE</scope>
    <source>
        <strain evidence="2">GSL018</strain>
    </source>
</reference>
<evidence type="ECO:0000256" key="1">
    <source>
        <dbReference type="SAM" id="MobiDB-lite"/>
    </source>
</evidence>
<feature type="region of interest" description="Disordered" evidence="1">
    <location>
        <begin position="1"/>
        <end position="84"/>
    </location>
</feature>
<protein>
    <submittedName>
        <fullName evidence="2">Uncharacterized protein</fullName>
    </submittedName>
</protein>
<feature type="compositionally biased region" description="Basic and acidic residues" evidence="1">
    <location>
        <begin position="68"/>
        <end position="84"/>
    </location>
</feature>